<evidence type="ECO:0000256" key="1">
    <source>
        <dbReference type="SAM" id="Phobius"/>
    </source>
</evidence>
<protein>
    <recommendedName>
        <fullName evidence="4">DUF962 domain-containing protein</fullName>
    </recommendedName>
</protein>
<feature type="transmembrane region" description="Helical" evidence="1">
    <location>
        <begin position="114"/>
        <end position="133"/>
    </location>
</feature>
<reference evidence="3" key="2">
    <citation type="submission" date="2009-11" db="EMBL/GenBank/DDBJ databases">
        <title>The Genome Sequence of Allomyces macrogynus strain ATCC 38327.</title>
        <authorList>
            <consortium name="The Broad Institute Genome Sequencing Platform"/>
            <person name="Russ C."/>
            <person name="Cuomo C."/>
            <person name="Shea T."/>
            <person name="Young S.K."/>
            <person name="Zeng Q."/>
            <person name="Koehrsen M."/>
            <person name="Haas B."/>
            <person name="Borodovsky M."/>
            <person name="Guigo R."/>
            <person name="Alvarado L."/>
            <person name="Berlin A."/>
            <person name="Borenstein D."/>
            <person name="Chen Z."/>
            <person name="Engels R."/>
            <person name="Freedman E."/>
            <person name="Gellesch M."/>
            <person name="Goldberg J."/>
            <person name="Griggs A."/>
            <person name="Gujja S."/>
            <person name="Heiman D."/>
            <person name="Hepburn T."/>
            <person name="Howarth C."/>
            <person name="Jen D."/>
            <person name="Larson L."/>
            <person name="Lewis B."/>
            <person name="Mehta T."/>
            <person name="Park D."/>
            <person name="Pearson M."/>
            <person name="Roberts A."/>
            <person name="Saif S."/>
            <person name="Shenoy N."/>
            <person name="Sisk P."/>
            <person name="Stolte C."/>
            <person name="Sykes S."/>
            <person name="Walk T."/>
            <person name="White J."/>
            <person name="Yandava C."/>
            <person name="Burger G."/>
            <person name="Gray M.W."/>
            <person name="Holland P.W.H."/>
            <person name="King N."/>
            <person name="Lang F.B.F."/>
            <person name="Roger A.J."/>
            <person name="Ruiz-Trillo I."/>
            <person name="Lander E."/>
            <person name="Nusbaum C."/>
        </authorList>
    </citation>
    <scope>NUCLEOTIDE SEQUENCE [LARGE SCALE GENOMIC DNA]</scope>
    <source>
        <strain evidence="3">ATCC 38327</strain>
    </source>
</reference>
<keyword evidence="3" id="KW-1185">Reference proteome</keyword>
<dbReference type="InterPro" id="IPR009305">
    <property type="entry name" value="Mpo1-like"/>
</dbReference>
<keyword evidence="1" id="KW-1133">Transmembrane helix</keyword>
<accession>A0A0L0SL26</accession>
<name>A0A0L0SL26_ALLM3</name>
<dbReference type="GO" id="GO:0046521">
    <property type="term" value="P:sphingoid catabolic process"/>
    <property type="evidence" value="ECO:0007669"/>
    <property type="project" value="TreeGrafter"/>
</dbReference>
<evidence type="ECO:0000313" key="3">
    <source>
        <dbReference type="Proteomes" id="UP000054350"/>
    </source>
</evidence>
<dbReference type="EMBL" id="GG745341">
    <property type="protein sequence ID" value="KNE63222.1"/>
    <property type="molecule type" value="Genomic_DNA"/>
</dbReference>
<dbReference type="PANTHER" id="PTHR28026">
    <property type="entry name" value="DUF962 DOMAIN PROTEIN (AFU_ORTHOLOGUE AFUA_8G05310)"/>
    <property type="match status" value="1"/>
</dbReference>
<feature type="transmembrane region" description="Helical" evidence="1">
    <location>
        <begin position="21"/>
        <end position="41"/>
    </location>
</feature>
<proteinExistence type="predicted"/>
<feature type="transmembrane region" description="Helical" evidence="1">
    <location>
        <begin position="88"/>
        <end position="108"/>
    </location>
</feature>
<dbReference type="AlphaFoldDB" id="A0A0L0SL26"/>
<evidence type="ECO:0008006" key="4">
    <source>
        <dbReference type="Google" id="ProtNLM"/>
    </source>
</evidence>
<dbReference type="PANTHER" id="PTHR28026:SF9">
    <property type="entry name" value="2-HYDROXY-PALMITIC ACID DIOXYGENASE MPO1"/>
    <property type="match status" value="1"/>
</dbReference>
<organism evidence="2 3">
    <name type="scientific">Allomyces macrogynus (strain ATCC 38327)</name>
    <name type="common">Allomyces javanicus var. macrogynus</name>
    <dbReference type="NCBI Taxonomy" id="578462"/>
    <lineage>
        <taxon>Eukaryota</taxon>
        <taxon>Fungi</taxon>
        <taxon>Fungi incertae sedis</taxon>
        <taxon>Blastocladiomycota</taxon>
        <taxon>Blastocladiomycetes</taxon>
        <taxon>Blastocladiales</taxon>
        <taxon>Blastocladiaceae</taxon>
        <taxon>Allomyces</taxon>
    </lineage>
</organism>
<keyword evidence="1" id="KW-0472">Membrane</keyword>
<dbReference type="eggNOG" id="KOG3292">
    <property type="taxonomic scope" value="Eukaryota"/>
</dbReference>
<evidence type="ECO:0000313" key="2">
    <source>
        <dbReference type="EMBL" id="KNE63222.1"/>
    </source>
</evidence>
<dbReference type="Pfam" id="PF06127">
    <property type="entry name" value="Mpo1-like"/>
    <property type="match status" value="1"/>
</dbReference>
<reference evidence="2 3" key="1">
    <citation type="submission" date="2009-11" db="EMBL/GenBank/DDBJ databases">
        <title>Annotation of Allomyces macrogynus ATCC 38327.</title>
        <authorList>
            <consortium name="The Broad Institute Genome Sequencing Platform"/>
            <person name="Russ C."/>
            <person name="Cuomo C."/>
            <person name="Burger G."/>
            <person name="Gray M.W."/>
            <person name="Holland P.W.H."/>
            <person name="King N."/>
            <person name="Lang F.B.F."/>
            <person name="Roger A.J."/>
            <person name="Ruiz-Trillo I."/>
            <person name="Young S.K."/>
            <person name="Zeng Q."/>
            <person name="Gargeya S."/>
            <person name="Fitzgerald M."/>
            <person name="Haas B."/>
            <person name="Abouelleil A."/>
            <person name="Alvarado L."/>
            <person name="Arachchi H.M."/>
            <person name="Berlin A."/>
            <person name="Chapman S.B."/>
            <person name="Gearin G."/>
            <person name="Goldberg J."/>
            <person name="Griggs A."/>
            <person name="Gujja S."/>
            <person name="Hansen M."/>
            <person name="Heiman D."/>
            <person name="Howarth C."/>
            <person name="Larimer J."/>
            <person name="Lui A."/>
            <person name="MacDonald P.J.P."/>
            <person name="McCowen C."/>
            <person name="Montmayeur A."/>
            <person name="Murphy C."/>
            <person name="Neiman D."/>
            <person name="Pearson M."/>
            <person name="Priest M."/>
            <person name="Roberts A."/>
            <person name="Saif S."/>
            <person name="Shea T."/>
            <person name="Sisk P."/>
            <person name="Stolte C."/>
            <person name="Sykes S."/>
            <person name="Wortman J."/>
            <person name="Nusbaum C."/>
            <person name="Birren B."/>
        </authorList>
    </citation>
    <scope>NUCLEOTIDE SEQUENCE [LARGE SCALE GENOMIC DNA]</scope>
    <source>
        <strain evidence="2 3">ATCC 38327</strain>
    </source>
</reference>
<feature type="transmembrane region" description="Helical" evidence="1">
    <location>
        <begin position="145"/>
        <end position="165"/>
    </location>
</feature>
<dbReference type="VEuPathDB" id="FungiDB:AMAG_08371"/>
<gene>
    <name evidence="2" type="ORF">AMAG_08371</name>
</gene>
<dbReference type="GO" id="GO:0005783">
    <property type="term" value="C:endoplasmic reticulum"/>
    <property type="evidence" value="ECO:0007669"/>
    <property type="project" value="TreeGrafter"/>
</dbReference>
<dbReference type="Proteomes" id="UP000054350">
    <property type="component" value="Unassembled WGS sequence"/>
</dbReference>
<sequence>MSIFNFEQQYVFYGVYHRQKWNVLHMVFVPIIVWTIAVWLSNTGELVSLPFVKLIPPYHGWVPEANGAFFGFAALLAYYMILDPFATFFLTGICVLMFVTAGHFAANVPNHNLYALYAHVIGWTLQIFGHYYFEGRSPAFTESLWQAVVVAPLFVWSELLFALGYKPDMVHRLDAEITKMQAIKFGTGKKDKEE</sequence>
<dbReference type="GO" id="GO:0016020">
    <property type="term" value="C:membrane"/>
    <property type="evidence" value="ECO:0007669"/>
    <property type="project" value="GOC"/>
</dbReference>
<dbReference type="OMA" id="IHTIIAW"/>
<dbReference type="OrthoDB" id="2124888at2759"/>
<keyword evidence="1" id="KW-0812">Transmembrane</keyword>